<evidence type="ECO:0000313" key="2">
    <source>
        <dbReference type="Proteomes" id="UP001500635"/>
    </source>
</evidence>
<evidence type="ECO:0000313" key="1">
    <source>
        <dbReference type="EMBL" id="GAA4382456.1"/>
    </source>
</evidence>
<evidence type="ECO:0008006" key="3">
    <source>
        <dbReference type="Google" id="ProtNLM"/>
    </source>
</evidence>
<name>A0ABP8IZY1_9ACTN</name>
<organism evidence="1 2">
    <name type="scientific">Tsukamurella soli</name>
    <dbReference type="NCBI Taxonomy" id="644556"/>
    <lineage>
        <taxon>Bacteria</taxon>
        <taxon>Bacillati</taxon>
        <taxon>Actinomycetota</taxon>
        <taxon>Actinomycetes</taxon>
        <taxon>Mycobacteriales</taxon>
        <taxon>Tsukamurellaceae</taxon>
        <taxon>Tsukamurella</taxon>
    </lineage>
</organism>
<sequence>MDQGDRVRLLTEAATFGTVLAVGVSPHTVAVKFDDGRAMTVERDTVATLR</sequence>
<protein>
    <recommendedName>
        <fullName evidence="3">DUF1918 domain-containing protein</fullName>
    </recommendedName>
</protein>
<dbReference type="RefSeq" id="WP_344989132.1">
    <property type="nucleotide sequence ID" value="NZ_BAABFR010000001.1"/>
</dbReference>
<reference evidence="2" key="1">
    <citation type="journal article" date="2019" name="Int. J. Syst. Evol. Microbiol.">
        <title>The Global Catalogue of Microorganisms (GCM) 10K type strain sequencing project: providing services to taxonomists for standard genome sequencing and annotation.</title>
        <authorList>
            <consortium name="The Broad Institute Genomics Platform"/>
            <consortium name="The Broad Institute Genome Sequencing Center for Infectious Disease"/>
            <person name="Wu L."/>
            <person name="Ma J."/>
        </authorList>
    </citation>
    <scope>NUCLEOTIDE SEQUENCE [LARGE SCALE GENOMIC DNA]</scope>
    <source>
        <strain evidence="2">JCM 17688</strain>
    </source>
</reference>
<accession>A0ABP8IZY1</accession>
<gene>
    <name evidence="1" type="ORF">GCM10023147_00140</name>
</gene>
<comment type="caution">
    <text evidence="1">The sequence shown here is derived from an EMBL/GenBank/DDBJ whole genome shotgun (WGS) entry which is preliminary data.</text>
</comment>
<dbReference type="Proteomes" id="UP001500635">
    <property type="component" value="Unassembled WGS sequence"/>
</dbReference>
<keyword evidence="2" id="KW-1185">Reference proteome</keyword>
<dbReference type="EMBL" id="BAABFR010000001">
    <property type="protein sequence ID" value="GAA4382456.1"/>
    <property type="molecule type" value="Genomic_DNA"/>
</dbReference>
<proteinExistence type="predicted"/>